<feature type="region of interest" description="Disordered" evidence="1">
    <location>
        <begin position="1"/>
        <end position="21"/>
    </location>
</feature>
<sequence>MVDATEDSSEALPEPPVPGSAFVTAVRDAPHAVLSRSTPHPNIRIAPMSLVPRQPPAVARNVATYPGARQGHMGAVYAVRRRNLPAWGPGYARPPWRVR</sequence>
<evidence type="ECO:0000313" key="2">
    <source>
        <dbReference type="EMBL" id="GMU09262.1"/>
    </source>
</evidence>
<dbReference type="Proteomes" id="UP001342631">
    <property type="component" value="Unassembled WGS sequence"/>
</dbReference>
<gene>
    <name evidence="2" type="ORF">ASNO1_55150</name>
</gene>
<evidence type="ECO:0000313" key="3">
    <source>
        <dbReference type="Proteomes" id="UP001342631"/>
    </source>
</evidence>
<dbReference type="EMBL" id="BTTX01000005">
    <property type="protein sequence ID" value="GMU09262.1"/>
    <property type="molecule type" value="Genomic_DNA"/>
</dbReference>
<accession>A0ABQ6QZJ8</accession>
<organism evidence="2 3">
    <name type="scientific">Corallococcus caeni</name>
    <dbReference type="NCBI Taxonomy" id="3082388"/>
    <lineage>
        <taxon>Bacteria</taxon>
        <taxon>Pseudomonadati</taxon>
        <taxon>Myxococcota</taxon>
        <taxon>Myxococcia</taxon>
        <taxon>Myxococcales</taxon>
        <taxon>Cystobacterineae</taxon>
        <taxon>Myxococcaceae</taxon>
        <taxon>Corallococcus</taxon>
    </lineage>
</organism>
<protein>
    <submittedName>
        <fullName evidence="2">Uncharacterized protein</fullName>
    </submittedName>
</protein>
<comment type="caution">
    <text evidence="2">The sequence shown here is derived from an EMBL/GenBank/DDBJ whole genome shotgun (WGS) entry which is preliminary data.</text>
</comment>
<proteinExistence type="predicted"/>
<keyword evidence="3" id="KW-1185">Reference proteome</keyword>
<evidence type="ECO:0000256" key="1">
    <source>
        <dbReference type="SAM" id="MobiDB-lite"/>
    </source>
</evidence>
<name>A0ABQ6QZJ8_9BACT</name>
<reference evidence="2 3" key="1">
    <citation type="journal article" date="2024" name="Arch. Microbiol.">
        <title>Corallococcus caeni sp. nov., a novel myxobacterium isolated from activated sludge.</title>
        <authorList>
            <person name="Tomita S."/>
            <person name="Nakai R."/>
            <person name="Kuroda K."/>
            <person name="Kurashita H."/>
            <person name="Hatamoto M."/>
            <person name="Yamaguchi T."/>
            <person name="Narihiro T."/>
        </authorList>
    </citation>
    <scope>NUCLEOTIDE SEQUENCE [LARGE SCALE GENOMIC DNA]</scope>
    <source>
        <strain evidence="2 3">NO1</strain>
    </source>
</reference>